<evidence type="ECO:0000259" key="6">
    <source>
        <dbReference type="Pfam" id="PF03968"/>
    </source>
</evidence>
<organism evidence="7 8">
    <name type="scientific">Stenotrophomonas rhizophila</name>
    <dbReference type="NCBI Taxonomy" id="216778"/>
    <lineage>
        <taxon>Bacteria</taxon>
        <taxon>Pseudomonadati</taxon>
        <taxon>Pseudomonadota</taxon>
        <taxon>Gammaproteobacteria</taxon>
        <taxon>Lysobacterales</taxon>
        <taxon>Lysobacteraceae</taxon>
        <taxon>Stenotrophomonas</taxon>
    </lineage>
</organism>
<feature type="signal peptide" evidence="4">
    <location>
        <begin position="1"/>
        <end position="22"/>
    </location>
</feature>
<evidence type="ECO:0000256" key="5">
    <source>
        <dbReference type="SAM" id="MobiDB-lite"/>
    </source>
</evidence>
<dbReference type="GO" id="GO:0015920">
    <property type="term" value="P:lipopolysaccharide transport"/>
    <property type="evidence" value="ECO:0007669"/>
    <property type="project" value="UniProtKB-UniRule"/>
</dbReference>
<evidence type="ECO:0000256" key="3">
    <source>
        <dbReference type="ARBA" id="ARBA00022764"/>
    </source>
</evidence>
<feature type="region of interest" description="Disordered" evidence="5">
    <location>
        <begin position="143"/>
        <end position="186"/>
    </location>
</feature>
<evidence type="ECO:0000256" key="4">
    <source>
        <dbReference type="HAMAP-Rule" id="MF_01914"/>
    </source>
</evidence>
<feature type="chain" id="PRO_5042650026" description="Lipopolysaccharide export system protein LptA" evidence="4">
    <location>
        <begin position="23"/>
        <end position="186"/>
    </location>
</feature>
<protein>
    <recommendedName>
        <fullName evidence="4">Lipopolysaccharide export system protein LptA</fullName>
    </recommendedName>
</protein>
<dbReference type="GO" id="GO:0001530">
    <property type="term" value="F:lipopolysaccharide binding"/>
    <property type="evidence" value="ECO:0007669"/>
    <property type="project" value="InterPro"/>
</dbReference>
<dbReference type="GO" id="GO:0009279">
    <property type="term" value="C:cell outer membrane"/>
    <property type="evidence" value="ECO:0007669"/>
    <property type="project" value="TreeGrafter"/>
</dbReference>
<comment type="subunit">
    <text evidence="4">Component of the lipopolysaccharide transport and assembly complex.</text>
</comment>
<dbReference type="GO" id="GO:0030288">
    <property type="term" value="C:outer membrane-bounded periplasmic space"/>
    <property type="evidence" value="ECO:0007669"/>
    <property type="project" value="TreeGrafter"/>
</dbReference>
<keyword evidence="1 4" id="KW-0813">Transport</keyword>
<dbReference type="RefSeq" id="WP_210131804.1">
    <property type="nucleotide sequence ID" value="NZ_CP088000.1"/>
</dbReference>
<dbReference type="HAMAP" id="MF_01914">
    <property type="entry name" value="LPS_assembly_LptA"/>
    <property type="match status" value="1"/>
</dbReference>
<comment type="similarity">
    <text evidence="4">Belongs to the LptA family.</text>
</comment>
<dbReference type="InterPro" id="IPR052037">
    <property type="entry name" value="LPS_export_LptA"/>
</dbReference>
<feature type="compositionally biased region" description="Low complexity" evidence="5">
    <location>
        <begin position="158"/>
        <end position="177"/>
    </location>
</feature>
<dbReference type="NCBIfam" id="TIGR03002">
    <property type="entry name" value="outer_YhbN_LptA"/>
    <property type="match status" value="1"/>
</dbReference>
<evidence type="ECO:0000256" key="2">
    <source>
        <dbReference type="ARBA" id="ARBA00022729"/>
    </source>
</evidence>
<keyword evidence="3 4" id="KW-0574">Periplasm</keyword>
<dbReference type="PANTHER" id="PTHR36504">
    <property type="entry name" value="LIPOPOLYSACCHARIDE EXPORT SYSTEM PROTEIN LPTA"/>
    <property type="match status" value="1"/>
</dbReference>
<name>A0AAP5AL69_9GAMM</name>
<dbReference type="EMBL" id="JAUTAS010000001">
    <property type="protein sequence ID" value="MDQ1109528.1"/>
    <property type="molecule type" value="Genomic_DNA"/>
</dbReference>
<comment type="caution">
    <text evidence="7">The sequence shown here is derived from an EMBL/GenBank/DDBJ whole genome shotgun (WGS) entry which is preliminary data.</text>
</comment>
<evidence type="ECO:0000313" key="8">
    <source>
        <dbReference type="Proteomes" id="UP001226084"/>
    </source>
</evidence>
<sequence precursor="true">MKTLHAVALALSLMVPAVGVQAKTSDRNQEMTIDAGAQSGTLVGDGVTTLSGGVTITQGTLDIRSAQADIHMKDGEAVRAVFTGKQAKMKQQLDDGTWMEAQADKIDYDIKKEIIVLTGNYTVKSAQGTNSGGTMTYNTATGQMNSGGDGQRVRTVIPPKNKGAAPAAKPAAAPAKATVPTAGSKK</sequence>
<keyword evidence="2 4" id="KW-0732">Signal</keyword>
<evidence type="ECO:0000313" key="7">
    <source>
        <dbReference type="EMBL" id="MDQ1109528.1"/>
    </source>
</evidence>
<comment type="subcellular location">
    <subcellularLocation>
        <location evidence="4">Periplasm</location>
    </subcellularLocation>
</comment>
<evidence type="ECO:0000256" key="1">
    <source>
        <dbReference type="ARBA" id="ARBA00022448"/>
    </source>
</evidence>
<dbReference type="GO" id="GO:0043165">
    <property type="term" value="P:Gram-negative-bacterium-type cell outer membrane assembly"/>
    <property type="evidence" value="ECO:0007669"/>
    <property type="project" value="UniProtKB-UniRule"/>
</dbReference>
<dbReference type="Pfam" id="PF03968">
    <property type="entry name" value="LptD_N"/>
    <property type="match status" value="1"/>
</dbReference>
<gene>
    <name evidence="4" type="primary">lptA</name>
    <name evidence="7" type="ORF">QE424_002687</name>
</gene>
<dbReference type="InterPro" id="IPR005653">
    <property type="entry name" value="OstA-like_N"/>
</dbReference>
<dbReference type="Gene3D" id="2.60.450.10">
    <property type="entry name" value="Lipopolysaccharide (LPS) transport protein A like domain"/>
    <property type="match status" value="1"/>
</dbReference>
<comment type="function">
    <text evidence="4">Involved in the assembly of lipopolysaccharide (LPS). Required for the translocation of LPS from the inner membrane to the outer membrane. May form a bridge between the inner membrane and the outer membrane, via interactions with LptC and LptD, thereby facilitating LPS transfer across the periplasm.</text>
</comment>
<dbReference type="InterPro" id="IPR014340">
    <property type="entry name" value="LptA"/>
</dbReference>
<dbReference type="PANTHER" id="PTHR36504:SF1">
    <property type="entry name" value="LIPOPOLYSACCHARIDE EXPORT SYSTEM PROTEIN LPTA"/>
    <property type="match status" value="1"/>
</dbReference>
<reference evidence="7" key="1">
    <citation type="submission" date="2023-07" db="EMBL/GenBank/DDBJ databases">
        <title>Functional and genomic diversity of the sorghum phyllosphere microbiome.</title>
        <authorList>
            <person name="Shade A."/>
        </authorList>
    </citation>
    <scope>NUCLEOTIDE SEQUENCE</scope>
    <source>
        <strain evidence="7">SORGH_AS_0457</strain>
    </source>
</reference>
<proteinExistence type="inferred from homology"/>
<feature type="domain" description="Organic solvent tolerance-like N-terminal" evidence="6">
    <location>
        <begin position="45"/>
        <end position="142"/>
    </location>
</feature>
<dbReference type="Proteomes" id="UP001226084">
    <property type="component" value="Unassembled WGS sequence"/>
</dbReference>
<accession>A0AAP5AL69</accession>
<dbReference type="AlphaFoldDB" id="A0AAP5AL69"/>
<dbReference type="GO" id="GO:0017089">
    <property type="term" value="F:glycolipid transfer activity"/>
    <property type="evidence" value="ECO:0007669"/>
    <property type="project" value="TreeGrafter"/>
</dbReference>